<evidence type="ECO:0000256" key="1">
    <source>
        <dbReference type="ARBA" id="ARBA00023125"/>
    </source>
</evidence>
<evidence type="ECO:0000313" key="4">
    <source>
        <dbReference type="Proteomes" id="UP000235533"/>
    </source>
</evidence>
<evidence type="ECO:0000259" key="2">
    <source>
        <dbReference type="PROSITE" id="PS50943"/>
    </source>
</evidence>
<dbReference type="Gene3D" id="1.10.260.40">
    <property type="entry name" value="lambda repressor-like DNA-binding domains"/>
    <property type="match status" value="1"/>
</dbReference>
<name>A0A2N7K003_VIBSP</name>
<organism evidence="3 4">
    <name type="scientific">Vibrio splendidus</name>
    <dbReference type="NCBI Taxonomy" id="29497"/>
    <lineage>
        <taxon>Bacteria</taxon>
        <taxon>Pseudomonadati</taxon>
        <taxon>Pseudomonadota</taxon>
        <taxon>Gammaproteobacteria</taxon>
        <taxon>Vibrionales</taxon>
        <taxon>Vibrionaceae</taxon>
        <taxon>Vibrio</taxon>
    </lineage>
</organism>
<protein>
    <submittedName>
        <fullName evidence="3">Transcriptional regulator</fullName>
    </submittedName>
</protein>
<gene>
    <name evidence="3" type="ORF">BCT54_15965</name>
</gene>
<feature type="domain" description="HTH cro/C1-type" evidence="2">
    <location>
        <begin position="13"/>
        <end position="67"/>
    </location>
</feature>
<dbReference type="RefSeq" id="WP_102550886.1">
    <property type="nucleotide sequence ID" value="NZ_MCZF01000009.1"/>
</dbReference>
<dbReference type="PANTHER" id="PTHR46558:SF4">
    <property type="entry name" value="DNA-BIDING PHAGE PROTEIN"/>
    <property type="match status" value="1"/>
</dbReference>
<proteinExistence type="predicted"/>
<dbReference type="Pfam" id="PF01381">
    <property type="entry name" value="HTH_3"/>
    <property type="match status" value="1"/>
</dbReference>
<reference evidence="4" key="1">
    <citation type="submission" date="2016-07" db="EMBL/GenBank/DDBJ databases">
        <title>Nontailed viruses are major unrecognized killers of bacteria in the ocean.</title>
        <authorList>
            <person name="Kauffman K."/>
            <person name="Hussain F."/>
            <person name="Yang J."/>
            <person name="Arevalo P."/>
            <person name="Brown J."/>
            <person name="Cutler M."/>
            <person name="Kelly L."/>
            <person name="Polz M.F."/>
        </authorList>
    </citation>
    <scope>NUCLEOTIDE SEQUENCE [LARGE SCALE GENOMIC DNA]</scope>
    <source>
        <strain evidence="4">10N.261.48.B5</strain>
    </source>
</reference>
<evidence type="ECO:0000313" key="3">
    <source>
        <dbReference type="EMBL" id="PMM66286.1"/>
    </source>
</evidence>
<sequence>MKKEIAICFGIKVTEKRKEKGWLQGDLAKSCGLSKNYIGMLERGESNVTLEKVYLCAYVLGCSVQDLLPNDDEIFDLIQEEAE</sequence>
<dbReference type="PANTHER" id="PTHR46558">
    <property type="entry name" value="TRACRIPTIONAL REGULATORY PROTEIN-RELATED-RELATED"/>
    <property type="match status" value="1"/>
</dbReference>
<dbReference type="AlphaFoldDB" id="A0A2N7K003"/>
<accession>A0A2N7K003</accession>
<dbReference type="InterPro" id="IPR010982">
    <property type="entry name" value="Lambda_DNA-bd_dom_sf"/>
</dbReference>
<dbReference type="Proteomes" id="UP000235533">
    <property type="component" value="Unassembled WGS sequence"/>
</dbReference>
<comment type="caution">
    <text evidence="3">The sequence shown here is derived from an EMBL/GenBank/DDBJ whole genome shotgun (WGS) entry which is preliminary data.</text>
</comment>
<dbReference type="PROSITE" id="PS50943">
    <property type="entry name" value="HTH_CROC1"/>
    <property type="match status" value="1"/>
</dbReference>
<dbReference type="InterPro" id="IPR001387">
    <property type="entry name" value="Cro/C1-type_HTH"/>
</dbReference>
<dbReference type="SMART" id="SM00530">
    <property type="entry name" value="HTH_XRE"/>
    <property type="match status" value="1"/>
</dbReference>
<keyword evidence="1" id="KW-0238">DNA-binding</keyword>
<dbReference type="EMBL" id="MCZF01000009">
    <property type="protein sequence ID" value="PMM66286.1"/>
    <property type="molecule type" value="Genomic_DNA"/>
</dbReference>
<dbReference type="GO" id="GO:0003677">
    <property type="term" value="F:DNA binding"/>
    <property type="evidence" value="ECO:0007669"/>
    <property type="project" value="UniProtKB-KW"/>
</dbReference>
<dbReference type="CDD" id="cd00093">
    <property type="entry name" value="HTH_XRE"/>
    <property type="match status" value="1"/>
</dbReference>
<dbReference type="SUPFAM" id="SSF47413">
    <property type="entry name" value="lambda repressor-like DNA-binding domains"/>
    <property type="match status" value="1"/>
</dbReference>